<reference evidence="1" key="1">
    <citation type="submission" date="2019-03" db="EMBL/GenBank/DDBJ databases">
        <title>Single cell metagenomics reveals metabolic interactions within the superorganism composed of flagellate Streblomastix strix and complex community of Bacteroidetes bacteria on its surface.</title>
        <authorList>
            <person name="Treitli S.C."/>
            <person name="Kolisko M."/>
            <person name="Husnik F."/>
            <person name="Keeling P."/>
            <person name="Hampl V."/>
        </authorList>
    </citation>
    <scope>NUCLEOTIDE SEQUENCE</scope>
    <source>
        <strain evidence="1">STM</strain>
    </source>
</reference>
<sequence>MNRKIYQTVTDIQRTTRISNKGRIESPGVFSLTGSVPFSVYLRPLSETDSADELIACRLLQEDEASLVPVGIGDWCPLSIIELEVDSNLLQSYELYWGAGGEAAPIITQQP</sequence>
<gene>
    <name evidence="1" type="ORF">EZS27_001361</name>
</gene>
<protein>
    <submittedName>
        <fullName evidence="1">Uncharacterized protein</fullName>
    </submittedName>
</protein>
<accession>A0A5J4T1A5</accession>
<proteinExistence type="predicted"/>
<name>A0A5J4T1A5_9ZZZZ</name>
<comment type="caution">
    <text evidence="1">The sequence shown here is derived from an EMBL/GenBank/DDBJ whole genome shotgun (WGS) entry which is preliminary data.</text>
</comment>
<organism evidence="1">
    <name type="scientific">termite gut metagenome</name>
    <dbReference type="NCBI Taxonomy" id="433724"/>
    <lineage>
        <taxon>unclassified sequences</taxon>
        <taxon>metagenomes</taxon>
        <taxon>organismal metagenomes</taxon>
    </lineage>
</organism>
<dbReference type="EMBL" id="SNRY01000016">
    <property type="protein sequence ID" value="KAA6351215.1"/>
    <property type="molecule type" value="Genomic_DNA"/>
</dbReference>
<dbReference type="AlphaFoldDB" id="A0A5J4T1A5"/>
<evidence type="ECO:0000313" key="1">
    <source>
        <dbReference type="EMBL" id="KAA6351215.1"/>
    </source>
</evidence>